<dbReference type="GO" id="GO:0004493">
    <property type="term" value="F:methylmalonyl-CoA epimerase activity"/>
    <property type="evidence" value="ECO:0007669"/>
    <property type="project" value="TreeGrafter"/>
</dbReference>
<name>A0AAU7KKH9_9GAMM</name>
<dbReference type="AlphaFoldDB" id="A0AAU7KKH9"/>
<dbReference type="PROSITE" id="PS51819">
    <property type="entry name" value="VOC"/>
    <property type="match status" value="1"/>
</dbReference>
<dbReference type="PANTHER" id="PTHR43048:SF6">
    <property type="entry name" value="BLR8189 PROTEIN"/>
    <property type="match status" value="1"/>
</dbReference>
<reference evidence="4" key="1">
    <citation type="submission" date="2022-06" db="EMBL/GenBank/DDBJ databases">
        <title>A novel DMS-producing enzyme.</title>
        <authorList>
            <person name="Zhang Y."/>
        </authorList>
    </citation>
    <scope>NUCLEOTIDE SEQUENCE</scope>
    <source>
        <strain evidence="4">RT37</strain>
    </source>
</reference>
<proteinExistence type="predicted"/>
<evidence type="ECO:0000256" key="1">
    <source>
        <dbReference type="ARBA" id="ARBA00022723"/>
    </source>
</evidence>
<evidence type="ECO:0000259" key="3">
    <source>
        <dbReference type="PROSITE" id="PS51819"/>
    </source>
</evidence>
<dbReference type="NCBIfam" id="TIGR03645">
    <property type="entry name" value="glyox_marine"/>
    <property type="match status" value="1"/>
</dbReference>
<dbReference type="CDD" id="cd16361">
    <property type="entry name" value="VOC_ShValD_like"/>
    <property type="match status" value="1"/>
</dbReference>
<evidence type="ECO:0000256" key="2">
    <source>
        <dbReference type="SAM" id="MobiDB-lite"/>
    </source>
</evidence>
<dbReference type="RefSeq" id="WP_083970698.1">
    <property type="nucleotide sequence ID" value="NZ_CP098827.1"/>
</dbReference>
<feature type="domain" description="VOC" evidence="3">
    <location>
        <begin position="29"/>
        <end position="176"/>
    </location>
</feature>
<dbReference type="SUPFAM" id="SSF54593">
    <property type="entry name" value="Glyoxalase/Bleomycin resistance protein/Dihydroxybiphenyl dioxygenase"/>
    <property type="match status" value="1"/>
</dbReference>
<keyword evidence="1" id="KW-0479">Metal-binding</keyword>
<dbReference type="InterPro" id="IPR037523">
    <property type="entry name" value="VOC_core"/>
</dbReference>
<keyword evidence="4" id="KW-0456">Lyase</keyword>
<feature type="region of interest" description="Disordered" evidence="2">
    <location>
        <begin position="1"/>
        <end position="25"/>
    </location>
</feature>
<dbReference type="InterPro" id="IPR029068">
    <property type="entry name" value="Glyas_Bleomycin-R_OHBP_Dase"/>
</dbReference>
<sequence>MSQQDALANANHDAPANSSSNSPNSYPRSFSHIGISVPDVEAAVAFYTQVLGWYQIMAPTTIEEDDSAIGEMCTDVFGPGWGSFRIAHLSTGDRVGVELFEFANHEDPENNFEYWKTGVFHFCVQDPDVEGLAERIVAAGGKKRMPKVREYYPGEKPYRMIYMEDPFGNILEIYSHSYELTYSAGAYQD</sequence>
<dbReference type="Pfam" id="PF00903">
    <property type="entry name" value="Glyoxalase"/>
    <property type="match status" value="1"/>
</dbReference>
<dbReference type="PANTHER" id="PTHR43048">
    <property type="entry name" value="METHYLMALONYL-COA EPIMERASE"/>
    <property type="match status" value="1"/>
</dbReference>
<protein>
    <submittedName>
        <fullName evidence="4">Lactoylglutathione lyase family protein</fullName>
    </submittedName>
</protein>
<accession>A0AAU7KKH9</accession>
<organism evidence="4">
    <name type="scientific">Halomonas sp. RT37</name>
    <dbReference type="NCBI Taxonomy" id="2950872"/>
    <lineage>
        <taxon>Bacteria</taxon>
        <taxon>Pseudomonadati</taxon>
        <taxon>Pseudomonadota</taxon>
        <taxon>Gammaproteobacteria</taxon>
        <taxon>Oceanospirillales</taxon>
        <taxon>Halomonadaceae</taxon>
        <taxon>Halomonas</taxon>
    </lineage>
</organism>
<dbReference type="GO" id="GO:0046491">
    <property type="term" value="P:L-methylmalonyl-CoA metabolic process"/>
    <property type="evidence" value="ECO:0007669"/>
    <property type="project" value="TreeGrafter"/>
</dbReference>
<evidence type="ECO:0000313" key="4">
    <source>
        <dbReference type="EMBL" id="XBO71678.1"/>
    </source>
</evidence>
<dbReference type="GO" id="GO:0016829">
    <property type="term" value="F:lyase activity"/>
    <property type="evidence" value="ECO:0007669"/>
    <property type="project" value="UniProtKB-KW"/>
</dbReference>
<dbReference type="Gene3D" id="3.10.180.10">
    <property type="entry name" value="2,3-Dihydroxybiphenyl 1,2-Dioxygenase, domain 1"/>
    <property type="match status" value="1"/>
</dbReference>
<dbReference type="InterPro" id="IPR004360">
    <property type="entry name" value="Glyas_Fos-R_dOase_dom"/>
</dbReference>
<dbReference type="GO" id="GO:0046872">
    <property type="term" value="F:metal ion binding"/>
    <property type="evidence" value="ECO:0007669"/>
    <property type="project" value="UniProtKB-KW"/>
</dbReference>
<dbReference type="InterPro" id="IPR019883">
    <property type="entry name" value="Lactoylglutathione_lyase"/>
</dbReference>
<feature type="compositionally biased region" description="Low complexity" evidence="2">
    <location>
        <begin position="8"/>
        <end position="25"/>
    </location>
</feature>
<gene>
    <name evidence="4" type="ORF">NFG58_02880</name>
</gene>
<dbReference type="EMBL" id="CP098827">
    <property type="protein sequence ID" value="XBO71678.1"/>
    <property type="molecule type" value="Genomic_DNA"/>
</dbReference>
<dbReference type="InterPro" id="IPR051785">
    <property type="entry name" value="MMCE/EMCE_epimerase"/>
</dbReference>